<accession>A0A8S1BZA8</accession>
<dbReference type="CDD" id="cd17104">
    <property type="entry name" value="FERM_F1_MYLIP"/>
    <property type="match status" value="1"/>
</dbReference>
<dbReference type="GO" id="GO:0008270">
    <property type="term" value="F:zinc ion binding"/>
    <property type="evidence" value="ECO:0007669"/>
    <property type="project" value="UniProtKB-KW"/>
</dbReference>
<sequence length="456" mass="50488">MWCLVSQPNNVVLEVEVDAKAKGQQCLEKVCQCLGIGKEEDYFGLKYLSPKGEELWLNLRNQIDRQVPGPPYRFALRVKFWVPPHLVLHDATRRQFFLHARLELLEGRLRIPAECDTLARVIALLAQAEQPDDDDVPSSLLGLCASGPVHLAQKIAAEKIKIKGMKQSAAEYWLLKEVSNFDTFGQEVFGARNRVGASKVVGVGPQGVSVLDVESGQMTNILYTAIQRASSMRRSLHLVHLEGAGESVTRLELKLDSSQAATGLYRCITEKHAFYSCETVRTAVTSQFIRDLKGTIVSIFNEDTSLGKKYVFDIRRTCREVYDNARRALYQSEGTSSSSMEVDVPPEDDITVDNSSSVASEQCSSPGSCYNNSCNSKSCKESRDQLAGIMDAMLCCICMDSNIDVAFFPCRHAISCVGCASRCERCPLCRADIAEATPIYLPTQLQGAVTMRTQLE</sequence>
<dbReference type="AlphaFoldDB" id="A0A8S1BZA8"/>
<dbReference type="InterPro" id="IPR019748">
    <property type="entry name" value="FERM_central"/>
</dbReference>
<dbReference type="SMART" id="SM01196">
    <property type="entry name" value="FERM_C"/>
    <property type="match status" value="1"/>
</dbReference>
<dbReference type="InterPro" id="IPR018980">
    <property type="entry name" value="FERM_PH-like_C"/>
</dbReference>
<dbReference type="SUPFAM" id="SSF57850">
    <property type="entry name" value="RING/U-box"/>
    <property type="match status" value="1"/>
</dbReference>
<evidence type="ECO:0000259" key="7">
    <source>
        <dbReference type="PROSITE" id="PS50089"/>
    </source>
</evidence>
<dbReference type="InterPro" id="IPR018979">
    <property type="entry name" value="FERM_N"/>
</dbReference>
<dbReference type="Proteomes" id="UP000494165">
    <property type="component" value="Unassembled WGS sequence"/>
</dbReference>
<dbReference type="Gene3D" id="1.20.80.10">
    <property type="match status" value="1"/>
</dbReference>
<evidence type="ECO:0000256" key="3">
    <source>
        <dbReference type="ARBA" id="ARBA00022833"/>
    </source>
</evidence>
<dbReference type="InterPro" id="IPR029071">
    <property type="entry name" value="Ubiquitin-like_domsf"/>
</dbReference>
<keyword evidence="9" id="KW-1185">Reference proteome</keyword>
<dbReference type="Gene3D" id="2.30.29.30">
    <property type="entry name" value="Pleckstrin-homology domain (PH domain)/Phosphotyrosine-binding domain (PTB)"/>
    <property type="match status" value="1"/>
</dbReference>
<dbReference type="GO" id="GO:0004842">
    <property type="term" value="F:ubiquitin-protein transferase activity"/>
    <property type="evidence" value="ECO:0007669"/>
    <property type="project" value="TreeGrafter"/>
</dbReference>
<dbReference type="SUPFAM" id="SSF50729">
    <property type="entry name" value="PH domain-like"/>
    <property type="match status" value="1"/>
</dbReference>
<keyword evidence="2 5" id="KW-0479">Metal-binding</keyword>
<evidence type="ECO:0000256" key="5">
    <source>
        <dbReference type="PROSITE-ProRule" id="PRU00175"/>
    </source>
</evidence>
<organism evidence="8 9">
    <name type="scientific">Cloeon dipterum</name>
    <dbReference type="NCBI Taxonomy" id="197152"/>
    <lineage>
        <taxon>Eukaryota</taxon>
        <taxon>Metazoa</taxon>
        <taxon>Ecdysozoa</taxon>
        <taxon>Arthropoda</taxon>
        <taxon>Hexapoda</taxon>
        <taxon>Insecta</taxon>
        <taxon>Pterygota</taxon>
        <taxon>Palaeoptera</taxon>
        <taxon>Ephemeroptera</taxon>
        <taxon>Pisciforma</taxon>
        <taxon>Baetidae</taxon>
        <taxon>Cloeon</taxon>
    </lineage>
</organism>
<dbReference type="CDD" id="cd14473">
    <property type="entry name" value="FERM_B-lobe"/>
    <property type="match status" value="1"/>
</dbReference>
<dbReference type="InterPro" id="IPR019749">
    <property type="entry name" value="Band_41_domain"/>
</dbReference>
<dbReference type="PANTHER" id="PTHR23280">
    <property type="entry name" value="4.1 G PROTEIN"/>
    <property type="match status" value="1"/>
</dbReference>
<feature type="domain" description="FERM" evidence="6">
    <location>
        <begin position="1"/>
        <end position="279"/>
    </location>
</feature>
<dbReference type="InterPro" id="IPR014352">
    <property type="entry name" value="FERM/acyl-CoA-bd_prot_sf"/>
</dbReference>
<gene>
    <name evidence="8" type="ORF">CLODIP_2_CD05330</name>
</gene>
<dbReference type="EMBL" id="CADEPI010000001">
    <property type="protein sequence ID" value="CAB3359319.1"/>
    <property type="molecule type" value="Genomic_DNA"/>
</dbReference>
<name>A0A8S1BZA8_9INSE</name>
<dbReference type="SUPFAM" id="SSF54236">
    <property type="entry name" value="Ubiquitin-like"/>
    <property type="match status" value="1"/>
</dbReference>
<reference evidence="8 9" key="1">
    <citation type="submission" date="2020-04" db="EMBL/GenBank/DDBJ databases">
        <authorList>
            <person name="Alioto T."/>
            <person name="Alioto T."/>
            <person name="Gomez Garrido J."/>
        </authorList>
    </citation>
    <scope>NUCLEOTIDE SEQUENCE [LARGE SCALE GENOMIC DNA]</scope>
</reference>
<dbReference type="PROSITE" id="PS50057">
    <property type="entry name" value="FERM_3"/>
    <property type="match status" value="1"/>
</dbReference>
<dbReference type="InterPro" id="IPR001841">
    <property type="entry name" value="Znf_RING"/>
</dbReference>
<dbReference type="GO" id="GO:0030182">
    <property type="term" value="P:neuron differentiation"/>
    <property type="evidence" value="ECO:0007669"/>
    <property type="project" value="UniProtKB-ARBA"/>
</dbReference>
<evidence type="ECO:0000313" key="8">
    <source>
        <dbReference type="EMBL" id="CAB3359319.1"/>
    </source>
</evidence>
<dbReference type="Pfam" id="PF09379">
    <property type="entry name" value="FERM_N"/>
    <property type="match status" value="1"/>
</dbReference>
<dbReference type="Pfam" id="PF00373">
    <property type="entry name" value="FERM_M"/>
    <property type="match status" value="1"/>
</dbReference>
<keyword evidence="4" id="KW-0965">Cell junction</keyword>
<dbReference type="SMART" id="SM00295">
    <property type="entry name" value="B41"/>
    <property type="match status" value="1"/>
</dbReference>
<dbReference type="InterPro" id="IPR000299">
    <property type="entry name" value="FERM_domain"/>
</dbReference>
<dbReference type="GO" id="GO:0009887">
    <property type="term" value="P:animal organ morphogenesis"/>
    <property type="evidence" value="ECO:0007669"/>
    <property type="project" value="UniProtKB-ARBA"/>
</dbReference>
<dbReference type="InterPro" id="IPR013083">
    <property type="entry name" value="Znf_RING/FYVE/PHD"/>
</dbReference>
<feature type="domain" description="RING-type" evidence="7">
    <location>
        <begin position="395"/>
        <end position="430"/>
    </location>
</feature>
<dbReference type="Gene3D" id="3.30.40.10">
    <property type="entry name" value="Zinc/RING finger domain, C3HC4 (zinc finger)"/>
    <property type="match status" value="1"/>
</dbReference>
<dbReference type="Pfam" id="PF13920">
    <property type="entry name" value="zf-C3HC4_3"/>
    <property type="match status" value="1"/>
</dbReference>
<dbReference type="Gene3D" id="3.10.20.90">
    <property type="entry name" value="Phosphatidylinositol 3-kinase Catalytic Subunit, Chain A, domain 1"/>
    <property type="match status" value="1"/>
</dbReference>
<evidence type="ECO:0000256" key="1">
    <source>
        <dbReference type="ARBA" id="ARBA00004282"/>
    </source>
</evidence>
<evidence type="ECO:0000256" key="4">
    <source>
        <dbReference type="ARBA" id="ARBA00022949"/>
    </source>
</evidence>
<dbReference type="PROSITE" id="PS50089">
    <property type="entry name" value="ZF_RING_2"/>
    <property type="match status" value="1"/>
</dbReference>
<keyword evidence="2 5" id="KW-0863">Zinc-finger</keyword>
<keyword evidence="3" id="KW-0862">Zinc</keyword>
<protein>
    <recommendedName>
        <fullName evidence="10">RING-type E3 ubiquitin transferase</fullName>
    </recommendedName>
</protein>
<dbReference type="GO" id="GO:0006511">
    <property type="term" value="P:ubiquitin-dependent protein catabolic process"/>
    <property type="evidence" value="ECO:0007669"/>
    <property type="project" value="TreeGrafter"/>
</dbReference>
<proteinExistence type="predicted"/>
<evidence type="ECO:0000259" key="6">
    <source>
        <dbReference type="PROSITE" id="PS50057"/>
    </source>
</evidence>
<evidence type="ECO:0000313" key="9">
    <source>
        <dbReference type="Proteomes" id="UP000494165"/>
    </source>
</evidence>
<evidence type="ECO:0008006" key="10">
    <source>
        <dbReference type="Google" id="ProtNLM"/>
    </source>
</evidence>
<comment type="subcellular location">
    <subcellularLocation>
        <location evidence="1">Cell junction</location>
    </subcellularLocation>
</comment>
<dbReference type="PANTHER" id="PTHR23280:SF13">
    <property type="entry name" value="E3 UBIQUITIN-PROTEIN LIGASE MYLIP"/>
    <property type="match status" value="1"/>
</dbReference>
<comment type="caution">
    <text evidence="8">The sequence shown here is derived from an EMBL/GenBank/DDBJ whole genome shotgun (WGS) entry which is preliminary data.</text>
</comment>
<dbReference type="InterPro" id="IPR035963">
    <property type="entry name" value="FERM_2"/>
</dbReference>
<dbReference type="OrthoDB" id="10037309at2759"/>
<dbReference type="InterPro" id="IPR011993">
    <property type="entry name" value="PH-like_dom_sf"/>
</dbReference>
<dbReference type="GO" id="GO:0070161">
    <property type="term" value="C:anchoring junction"/>
    <property type="evidence" value="ECO:0007669"/>
    <property type="project" value="UniProtKB-SubCell"/>
</dbReference>
<dbReference type="GO" id="GO:0071944">
    <property type="term" value="C:cell periphery"/>
    <property type="evidence" value="ECO:0007669"/>
    <property type="project" value="UniProtKB-ARBA"/>
</dbReference>
<dbReference type="SUPFAM" id="SSF47031">
    <property type="entry name" value="Second domain of FERM"/>
    <property type="match status" value="1"/>
</dbReference>
<evidence type="ECO:0000256" key="2">
    <source>
        <dbReference type="ARBA" id="ARBA00022771"/>
    </source>
</evidence>